<proteinExistence type="inferred from homology"/>
<dbReference type="Proteomes" id="UP000038010">
    <property type="component" value="Unassembled WGS sequence"/>
</dbReference>
<dbReference type="STRING" id="1664694.A0A0N1H323"/>
<feature type="domain" description="EthD" evidence="2">
    <location>
        <begin position="26"/>
        <end position="90"/>
    </location>
</feature>
<evidence type="ECO:0000256" key="1">
    <source>
        <dbReference type="ARBA" id="ARBA00005986"/>
    </source>
</evidence>
<dbReference type="OrthoDB" id="4133977at2759"/>
<name>A0A0N1H323_9EURO</name>
<keyword evidence="4" id="KW-1185">Reference proteome</keyword>
<protein>
    <recommendedName>
        <fullName evidence="2">EthD domain-containing protein</fullName>
    </recommendedName>
</protein>
<dbReference type="VEuPathDB" id="FungiDB:AB675_56"/>
<dbReference type="Pfam" id="PF07110">
    <property type="entry name" value="EthD"/>
    <property type="match status" value="1"/>
</dbReference>
<evidence type="ECO:0000313" key="4">
    <source>
        <dbReference type="Proteomes" id="UP000038010"/>
    </source>
</evidence>
<dbReference type="InterPro" id="IPR009799">
    <property type="entry name" value="EthD_dom"/>
</dbReference>
<dbReference type="EMBL" id="LFJN01000053">
    <property type="protein sequence ID" value="KPI34675.1"/>
    <property type="molecule type" value="Genomic_DNA"/>
</dbReference>
<dbReference type="GO" id="GO:0016491">
    <property type="term" value="F:oxidoreductase activity"/>
    <property type="evidence" value="ECO:0007669"/>
    <property type="project" value="InterPro"/>
</dbReference>
<dbReference type="SUPFAM" id="SSF54909">
    <property type="entry name" value="Dimeric alpha+beta barrel"/>
    <property type="match status" value="1"/>
</dbReference>
<reference evidence="3 4" key="1">
    <citation type="submission" date="2015-06" db="EMBL/GenBank/DDBJ databases">
        <title>Draft genome of the ant-associated black yeast Phialophora attae CBS 131958.</title>
        <authorList>
            <person name="Moreno L.F."/>
            <person name="Stielow B.J."/>
            <person name="de Hoog S."/>
            <person name="Vicente V.A."/>
            <person name="Weiss V.A."/>
            <person name="de Vries M."/>
            <person name="Cruz L.M."/>
            <person name="Souza E.M."/>
        </authorList>
    </citation>
    <scope>NUCLEOTIDE SEQUENCE [LARGE SCALE GENOMIC DNA]</scope>
    <source>
        <strain evidence="3 4">CBS 131958</strain>
    </source>
</reference>
<dbReference type="InterPro" id="IPR011008">
    <property type="entry name" value="Dimeric_a/b-barrel"/>
</dbReference>
<accession>A0A0N1H323</accession>
<comment type="similarity">
    <text evidence="1">Belongs to the tpcK family.</text>
</comment>
<organism evidence="3 4">
    <name type="scientific">Cyphellophora attinorum</name>
    <dbReference type="NCBI Taxonomy" id="1664694"/>
    <lineage>
        <taxon>Eukaryota</taxon>
        <taxon>Fungi</taxon>
        <taxon>Dikarya</taxon>
        <taxon>Ascomycota</taxon>
        <taxon>Pezizomycotina</taxon>
        <taxon>Eurotiomycetes</taxon>
        <taxon>Chaetothyriomycetidae</taxon>
        <taxon>Chaetothyriales</taxon>
        <taxon>Cyphellophoraceae</taxon>
        <taxon>Cyphellophora</taxon>
    </lineage>
</organism>
<comment type="caution">
    <text evidence="3">The sequence shown here is derived from an EMBL/GenBank/DDBJ whole genome shotgun (WGS) entry which is preliminary data.</text>
</comment>
<evidence type="ECO:0000259" key="2">
    <source>
        <dbReference type="Pfam" id="PF07110"/>
    </source>
</evidence>
<dbReference type="Gene3D" id="3.30.70.100">
    <property type="match status" value="1"/>
</dbReference>
<dbReference type="RefSeq" id="XP_017994638.1">
    <property type="nucleotide sequence ID" value="XM_018145935.1"/>
</dbReference>
<dbReference type="GeneID" id="28737704"/>
<gene>
    <name evidence="3" type="ORF">AB675_56</name>
</gene>
<dbReference type="AlphaFoldDB" id="A0A0N1H323"/>
<evidence type="ECO:0000313" key="3">
    <source>
        <dbReference type="EMBL" id="KPI34675.1"/>
    </source>
</evidence>
<sequence>MPVRITSNSHPQIFLSTPSARQLLLKYSQYHISAPLTTALRTGAHALNVEPEFSGAAEFWVEKLEDFGAIFTDPVYLKDVIPDEESFLKRSESVMFVGEEQVKFVAGR</sequence>